<comment type="caution">
    <text evidence="1">The sequence shown here is derived from an EMBL/GenBank/DDBJ whole genome shotgun (WGS) entry which is preliminary data.</text>
</comment>
<evidence type="ECO:0000313" key="1">
    <source>
        <dbReference type="EMBL" id="GAA3035733.1"/>
    </source>
</evidence>
<organism evidence="1 2">
    <name type="scientific">Gordonia defluvii</name>
    <dbReference type="NCBI Taxonomy" id="283718"/>
    <lineage>
        <taxon>Bacteria</taxon>
        <taxon>Bacillati</taxon>
        <taxon>Actinomycetota</taxon>
        <taxon>Actinomycetes</taxon>
        <taxon>Mycobacteriales</taxon>
        <taxon>Gordoniaceae</taxon>
        <taxon>Gordonia</taxon>
    </lineage>
</organism>
<dbReference type="InterPro" id="IPR050320">
    <property type="entry name" value="N5-glutamine_MTase"/>
</dbReference>
<reference evidence="2" key="1">
    <citation type="journal article" date="2019" name="Int. J. Syst. Evol. Microbiol.">
        <title>The Global Catalogue of Microorganisms (GCM) 10K type strain sequencing project: providing services to taxonomists for standard genome sequencing and annotation.</title>
        <authorList>
            <consortium name="The Broad Institute Genomics Platform"/>
            <consortium name="The Broad Institute Genome Sequencing Center for Infectious Disease"/>
            <person name="Wu L."/>
            <person name="Ma J."/>
        </authorList>
    </citation>
    <scope>NUCLEOTIDE SEQUENCE [LARGE SCALE GENOMIC DNA]</scope>
    <source>
        <strain evidence="2">JCM 14234</strain>
    </source>
</reference>
<dbReference type="Gene3D" id="3.40.50.150">
    <property type="entry name" value="Vaccinia Virus protein VP39"/>
    <property type="match status" value="1"/>
</dbReference>
<dbReference type="InterPro" id="IPR029063">
    <property type="entry name" value="SAM-dependent_MTases_sf"/>
</dbReference>
<name>A0ABP6L9I7_9ACTN</name>
<dbReference type="Gene3D" id="1.10.8.10">
    <property type="entry name" value="DNA helicase RuvA subunit, C-terminal domain"/>
    <property type="match status" value="1"/>
</dbReference>
<dbReference type="Proteomes" id="UP001501035">
    <property type="component" value="Unassembled WGS sequence"/>
</dbReference>
<protein>
    <submittedName>
        <fullName evidence="1">Methyltransferase</fullName>
    </submittedName>
</protein>
<proteinExistence type="predicted"/>
<keyword evidence="2" id="KW-1185">Reference proteome</keyword>
<sequence>MDDDQAVLVMRLRAAGCVFADEEAKVLWRAAANAAQLVQWSDRRVAGEPLEHIVGSVEFGGHDLAVGPGLFIPRQRTRLVAAIASDEVGAALRRDPAGALFVEAYGGVGPIAAVVRGDHPGVAIGVTDIDPAALAYVRTNVGEEARTWVGAGLGGLPDGVRGAVSVIAAVPPYVPVGERAMMPAEARDYEPFAAHSGGADGLAEIGQLLAQVPEWLMAGGVLLVELHRGQVLGATGIAAAAGLDAAMVTGHRCYADDGQTAVLVVRSQMSFSPGPSPGSSG</sequence>
<dbReference type="GO" id="GO:0032259">
    <property type="term" value="P:methylation"/>
    <property type="evidence" value="ECO:0007669"/>
    <property type="project" value="UniProtKB-KW"/>
</dbReference>
<dbReference type="SUPFAM" id="SSF53335">
    <property type="entry name" value="S-adenosyl-L-methionine-dependent methyltransferases"/>
    <property type="match status" value="1"/>
</dbReference>
<dbReference type="GO" id="GO:0008168">
    <property type="term" value="F:methyltransferase activity"/>
    <property type="evidence" value="ECO:0007669"/>
    <property type="project" value="UniProtKB-KW"/>
</dbReference>
<gene>
    <name evidence="1" type="ORF">GCM10010528_15620</name>
</gene>
<keyword evidence="1" id="KW-0808">Transferase</keyword>
<dbReference type="PANTHER" id="PTHR18895:SF74">
    <property type="entry name" value="MTRF1L RELEASE FACTOR GLUTAMINE METHYLTRANSFERASE"/>
    <property type="match status" value="1"/>
</dbReference>
<dbReference type="PANTHER" id="PTHR18895">
    <property type="entry name" value="HEMK METHYLTRANSFERASE"/>
    <property type="match status" value="1"/>
</dbReference>
<evidence type="ECO:0000313" key="2">
    <source>
        <dbReference type="Proteomes" id="UP001501035"/>
    </source>
</evidence>
<dbReference type="RefSeq" id="WP_290714019.1">
    <property type="nucleotide sequence ID" value="NZ_BAAAVS010000022.1"/>
</dbReference>
<accession>A0ABP6L9I7</accession>
<keyword evidence="1" id="KW-0489">Methyltransferase</keyword>
<dbReference type="EMBL" id="BAAAVS010000022">
    <property type="protein sequence ID" value="GAA3035733.1"/>
    <property type="molecule type" value="Genomic_DNA"/>
</dbReference>